<dbReference type="AlphaFoldDB" id="A0A917CJ84"/>
<reference evidence="2" key="1">
    <citation type="journal article" date="2014" name="Int. J. Syst. Evol. Microbiol.">
        <title>Complete genome sequence of Corynebacterium casei LMG S-19264T (=DSM 44701T), isolated from a smear-ripened cheese.</title>
        <authorList>
            <consortium name="US DOE Joint Genome Institute (JGI-PGF)"/>
            <person name="Walter F."/>
            <person name="Albersmeier A."/>
            <person name="Kalinowski J."/>
            <person name="Ruckert C."/>
        </authorList>
    </citation>
    <scope>NUCLEOTIDE SEQUENCE</scope>
    <source>
        <strain evidence="2">CGMCC 1.12726</strain>
    </source>
</reference>
<gene>
    <name evidence="2" type="ORF">GCM10010960_07890</name>
</gene>
<evidence type="ECO:0000256" key="1">
    <source>
        <dbReference type="SAM" id="SignalP"/>
    </source>
</evidence>
<protein>
    <submittedName>
        <fullName evidence="2">Uncharacterized protein</fullName>
    </submittedName>
</protein>
<evidence type="ECO:0000313" key="3">
    <source>
        <dbReference type="Proteomes" id="UP000632858"/>
    </source>
</evidence>
<dbReference type="EMBL" id="BMFO01000002">
    <property type="protein sequence ID" value="GGF88426.1"/>
    <property type="molecule type" value="Genomic_DNA"/>
</dbReference>
<keyword evidence="1" id="KW-0732">Signal</keyword>
<dbReference type="Proteomes" id="UP000632858">
    <property type="component" value="Unassembled WGS sequence"/>
</dbReference>
<feature type="chain" id="PRO_5036997996" evidence="1">
    <location>
        <begin position="25"/>
        <end position="262"/>
    </location>
</feature>
<dbReference type="RefSeq" id="WP_188448047.1">
    <property type="nucleotide sequence ID" value="NZ_BMFO01000002.1"/>
</dbReference>
<organism evidence="2 3">
    <name type="scientific">Arenimonas maotaiensis</name>
    <dbReference type="NCBI Taxonomy" id="1446479"/>
    <lineage>
        <taxon>Bacteria</taxon>
        <taxon>Pseudomonadati</taxon>
        <taxon>Pseudomonadota</taxon>
        <taxon>Gammaproteobacteria</taxon>
        <taxon>Lysobacterales</taxon>
        <taxon>Lysobacteraceae</taxon>
        <taxon>Arenimonas</taxon>
    </lineage>
</organism>
<sequence length="262" mass="29578">MKTFPVHRLLPALFMLLFAGGGSAADGIRYEQGQARDPDSRRLLYTESHWTRLESGAPVRRTVLYRCPDGTAFARKEISYAPSPLAPTFRFTDVRLGYQEGLRWREGRPELWTSGRDGERAQTLANRPDLVADAGFDVFIRSRWPQLSAGERQSLRFAVPSRLSSYGFNLRRSAAVRYREQPAQTFRLGLDGLAGLVAPEIEVTYGRDSRRLLRFKGLSNILDDAGEKPLKTLIEFPVSDRVVGADDEDRARRTLLKSCQLS</sequence>
<accession>A0A917CJ84</accession>
<reference evidence="2" key="2">
    <citation type="submission" date="2020-09" db="EMBL/GenBank/DDBJ databases">
        <authorList>
            <person name="Sun Q."/>
            <person name="Zhou Y."/>
        </authorList>
    </citation>
    <scope>NUCLEOTIDE SEQUENCE</scope>
    <source>
        <strain evidence="2">CGMCC 1.12726</strain>
    </source>
</reference>
<feature type="signal peptide" evidence="1">
    <location>
        <begin position="1"/>
        <end position="24"/>
    </location>
</feature>
<proteinExistence type="predicted"/>
<comment type="caution">
    <text evidence="2">The sequence shown here is derived from an EMBL/GenBank/DDBJ whole genome shotgun (WGS) entry which is preliminary data.</text>
</comment>
<keyword evidence="3" id="KW-1185">Reference proteome</keyword>
<evidence type="ECO:0000313" key="2">
    <source>
        <dbReference type="EMBL" id="GGF88426.1"/>
    </source>
</evidence>
<name>A0A917CJ84_9GAMM</name>